<organism evidence="3 4">
    <name type="scientific">Odynerus spinipes</name>
    <dbReference type="NCBI Taxonomy" id="1348599"/>
    <lineage>
        <taxon>Eukaryota</taxon>
        <taxon>Metazoa</taxon>
        <taxon>Ecdysozoa</taxon>
        <taxon>Arthropoda</taxon>
        <taxon>Hexapoda</taxon>
        <taxon>Insecta</taxon>
        <taxon>Pterygota</taxon>
        <taxon>Neoptera</taxon>
        <taxon>Endopterygota</taxon>
        <taxon>Hymenoptera</taxon>
        <taxon>Apocrita</taxon>
        <taxon>Aculeata</taxon>
        <taxon>Vespoidea</taxon>
        <taxon>Vespidae</taxon>
        <taxon>Eumeninae</taxon>
        <taxon>Odynerus</taxon>
    </lineage>
</organism>
<name>A0AAD9RE81_9HYME</name>
<dbReference type="Pfam" id="PF02037">
    <property type="entry name" value="SAP"/>
    <property type="match status" value="1"/>
</dbReference>
<keyword evidence="4" id="KW-1185">Reference proteome</keyword>
<dbReference type="Proteomes" id="UP001258017">
    <property type="component" value="Unassembled WGS sequence"/>
</dbReference>
<evidence type="ECO:0000313" key="3">
    <source>
        <dbReference type="EMBL" id="KAK2578068.1"/>
    </source>
</evidence>
<dbReference type="AlphaFoldDB" id="A0AAD9RE81"/>
<feature type="domain" description="SAP" evidence="2">
    <location>
        <begin position="6"/>
        <end position="41"/>
    </location>
</feature>
<comment type="caution">
    <text evidence="3">The sequence shown here is derived from an EMBL/GenBank/DDBJ whole genome shotgun (WGS) entry which is preliminary data.</text>
</comment>
<accession>A0AAD9RE81</accession>
<proteinExistence type="predicted"/>
<reference evidence="3" key="1">
    <citation type="submission" date="2021-08" db="EMBL/GenBank/DDBJ databases">
        <authorList>
            <person name="Misof B."/>
            <person name="Oliver O."/>
            <person name="Podsiadlowski L."/>
            <person name="Donath A."/>
            <person name="Peters R."/>
            <person name="Mayer C."/>
            <person name="Rust J."/>
            <person name="Gunkel S."/>
            <person name="Lesny P."/>
            <person name="Martin S."/>
            <person name="Oeyen J.P."/>
            <person name="Petersen M."/>
            <person name="Panagiotis P."/>
            <person name="Wilbrandt J."/>
            <person name="Tanja T."/>
        </authorList>
    </citation>
    <scope>NUCLEOTIDE SEQUENCE</scope>
    <source>
        <strain evidence="3">GBR_01_08_01A</strain>
        <tissue evidence="3">Thorax + abdomen</tissue>
    </source>
</reference>
<feature type="region of interest" description="Disordered" evidence="1">
    <location>
        <begin position="134"/>
        <end position="162"/>
    </location>
</feature>
<protein>
    <recommendedName>
        <fullName evidence="2">SAP domain-containing protein</fullName>
    </recommendedName>
</protein>
<dbReference type="EMBL" id="JAIFRP010000672">
    <property type="protein sequence ID" value="KAK2578068.1"/>
    <property type="molecule type" value="Genomic_DNA"/>
</dbReference>
<evidence type="ECO:0000313" key="4">
    <source>
        <dbReference type="Proteomes" id="UP001258017"/>
    </source>
</evidence>
<sequence>MDRDWLDKMSAKDLKALAATLKLDIKGNRAALFEAIMEYYERNGWPMSETQLLASAEGNSHMQTGIVVNEGPGVDARTGSVASGTCTPLPFMCNEKTSGTLISDGERNMPSDRSLGMDLKSVVAAVVQVLQETSQVPPQVPPPQNAWESRDTMPNFMGTSDS</sequence>
<dbReference type="InterPro" id="IPR003034">
    <property type="entry name" value="SAP_dom"/>
</dbReference>
<evidence type="ECO:0000259" key="2">
    <source>
        <dbReference type="Pfam" id="PF02037"/>
    </source>
</evidence>
<reference evidence="3" key="2">
    <citation type="journal article" date="2023" name="Commun. Biol.">
        <title>Intrasexual cuticular hydrocarbon dimorphism in a wasp sheds light on hydrocarbon biosynthesis genes in Hymenoptera.</title>
        <authorList>
            <person name="Moris V.C."/>
            <person name="Podsiadlowski L."/>
            <person name="Martin S."/>
            <person name="Oeyen J.P."/>
            <person name="Donath A."/>
            <person name="Petersen M."/>
            <person name="Wilbrandt J."/>
            <person name="Misof B."/>
            <person name="Liedtke D."/>
            <person name="Thamm M."/>
            <person name="Scheiner R."/>
            <person name="Schmitt T."/>
            <person name="Niehuis O."/>
        </authorList>
    </citation>
    <scope>NUCLEOTIDE SEQUENCE</scope>
    <source>
        <strain evidence="3">GBR_01_08_01A</strain>
    </source>
</reference>
<gene>
    <name evidence="3" type="ORF">KPH14_012853</name>
</gene>
<evidence type="ECO:0000256" key="1">
    <source>
        <dbReference type="SAM" id="MobiDB-lite"/>
    </source>
</evidence>